<feature type="region of interest" description="Disordered" evidence="1">
    <location>
        <begin position="117"/>
        <end position="152"/>
    </location>
</feature>
<evidence type="ECO:0000256" key="1">
    <source>
        <dbReference type="SAM" id="MobiDB-lite"/>
    </source>
</evidence>
<reference evidence="2" key="2">
    <citation type="submission" date="2020-09" db="EMBL/GenBank/DDBJ databases">
        <authorList>
            <person name="Sun Q."/>
            <person name="Zhou Y."/>
        </authorList>
    </citation>
    <scope>NUCLEOTIDE SEQUENCE</scope>
    <source>
        <strain evidence="2">CGMCC 4.3508</strain>
    </source>
</reference>
<dbReference type="RefSeq" id="WP_082681109.1">
    <property type="nucleotide sequence ID" value="NZ_BMMH01000001.1"/>
</dbReference>
<accession>A0A917R8F2</accession>
<feature type="compositionally biased region" description="Acidic residues" evidence="1">
    <location>
        <begin position="128"/>
        <end position="139"/>
    </location>
</feature>
<evidence type="ECO:0000313" key="3">
    <source>
        <dbReference type="Proteomes" id="UP000638263"/>
    </source>
</evidence>
<name>A0A917R8F2_9NOCA</name>
<organism evidence="2 3">
    <name type="scientific">Nocardia jinanensis</name>
    <dbReference type="NCBI Taxonomy" id="382504"/>
    <lineage>
        <taxon>Bacteria</taxon>
        <taxon>Bacillati</taxon>
        <taxon>Actinomycetota</taxon>
        <taxon>Actinomycetes</taxon>
        <taxon>Mycobacteriales</taxon>
        <taxon>Nocardiaceae</taxon>
        <taxon>Nocardia</taxon>
    </lineage>
</organism>
<proteinExistence type="predicted"/>
<dbReference type="EMBL" id="BMMH01000001">
    <property type="protein sequence ID" value="GGK94047.1"/>
    <property type="molecule type" value="Genomic_DNA"/>
</dbReference>
<dbReference type="Pfam" id="PF16259">
    <property type="entry name" value="DUF4913"/>
    <property type="match status" value="1"/>
</dbReference>
<dbReference type="Proteomes" id="UP000638263">
    <property type="component" value="Unassembled WGS sequence"/>
</dbReference>
<protein>
    <recommendedName>
        <fullName evidence="4">DUF4913 domain-containing protein</fullName>
    </recommendedName>
</protein>
<keyword evidence="3" id="KW-1185">Reference proteome</keyword>
<evidence type="ECO:0000313" key="2">
    <source>
        <dbReference type="EMBL" id="GGK94047.1"/>
    </source>
</evidence>
<gene>
    <name evidence="2" type="ORF">GCM10011588_05720</name>
</gene>
<dbReference type="AlphaFoldDB" id="A0A917R8F2"/>
<dbReference type="InterPro" id="IPR032584">
    <property type="entry name" value="DUF4913"/>
</dbReference>
<feature type="compositionally biased region" description="Polar residues" evidence="1">
    <location>
        <begin position="142"/>
        <end position="152"/>
    </location>
</feature>
<reference evidence="2" key="1">
    <citation type="journal article" date="2014" name="Int. J. Syst. Evol. Microbiol.">
        <title>Complete genome sequence of Corynebacterium casei LMG S-19264T (=DSM 44701T), isolated from a smear-ripened cheese.</title>
        <authorList>
            <consortium name="US DOE Joint Genome Institute (JGI-PGF)"/>
            <person name="Walter F."/>
            <person name="Albersmeier A."/>
            <person name="Kalinowski J."/>
            <person name="Ruckert C."/>
        </authorList>
    </citation>
    <scope>NUCLEOTIDE SEQUENCE</scope>
    <source>
        <strain evidence="2">CGMCC 4.3508</strain>
    </source>
</reference>
<comment type="caution">
    <text evidence="2">The sequence shown here is derived from an EMBL/GenBank/DDBJ whole genome shotgun (WGS) entry which is preliminary data.</text>
</comment>
<sequence>MTETPQEQQIPTYKNVVEFVENYLSVVYRRQVSDLSDTVWCPEWWNHTEAIARLDAVWRAWEHLRQDGATGMSVWFLDHADKHMAVLLDPKGPFKYCSVRNGHKDMLIPLPLTAPPHGMFSNPADNSEPADPEPTDPEPAENLQSAGSEARR</sequence>
<evidence type="ECO:0008006" key="4">
    <source>
        <dbReference type="Google" id="ProtNLM"/>
    </source>
</evidence>